<dbReference type="AlphaFoldDB" id="A0A4W3HJN1"/>
<organism evidence="11 12">
    <name type="scientific">Callorhinchus milii</name>
    <name type="common">Ghost shark</name>
    <dbReference type="NCBI Taxonomy" id="7868"/>
    <lineage>
        <taxon>Eukaryota</taxon>
        <taxon>Metazoa</taxon>
        <taxon>Chordata</taxon>
        <taxon>Craniata</taxon>
        <taxon>Vertebrata</taxon>
        <taxon>Chondrichthyes</taxon>
        <taxon>Holocephali</taxon>
        <taxon>Chimaeriformes</taxon>
        <taxon>Callorhinchidae</taxon>
        <taxon>Callorhinchus</taxon>
    </lineage>
</organism>
<evidence type="ECO:0000256" key="6">
    <source>
        <dbReference type="ARBA" id="ARBA00023119"/>
    </source>
</evidence>
<reference evidence="12" key="3">
    <citation type="journal article" date="2014" name="Nature">
        <title>Elephant shark genome provides unique insights into gnathostome evolution.</title>
        <authorList>
            <consortium name="International Elephant Shark Genome Sequencing Consortium"/>
            <person name="Venkatesh B."/>
            <person name="Lee A.P."/>
            <person name="Ravi V."/>
            <person name="Maurya A.K."/>
            <person name="Lian M.M."/>
            <person name="Swann J.B."/>
            <person name="Ohta Y."/>
            <person name="Flajnik M.F."/>
            <person name="Sutoh Y."/>
            <person name="Kasahara M."/>
            <person name="Hoon S."/>
            <person name="Gangu V."/>
            <person name="Roy S.W."/>
            <person name="Irimia M."/>
            <person name="Korzh V."/>
            <person name="Kondrychyn I."/>
            <person name="Lim Z.W."/>
            <person name="Tay B.H."/>
            <person name="Tohari S."/>
            <person name="Kong K.W."/>
            <person name="Ho S."/>
            <person name="Lorente-Galdos B."/>
            <person name="Quilez J."/>
            <person name="Marques-Bonet T."/>
            <person name="Raney B.J."/>
            <person name="Ingham P.W."/>
            <person name="Tay A."/>
            <person name="Hillier L.W."/>
            <person name="Minx P."/>
            <person name="Boehm T."/>
            <person name="Wilson R.K."/>
            <person name="Brenner S."/>
            <person name="Warren W.C."/>
        </authorList>
    </citation>
    <scope>NUCLEOTIDE SEQUENCE [LARGE SCALE GENOMIC DNA]</scope>
</reference>
<dbReference type="Ensembl" id="ENSCMIT00000017611.1">
    <property type="protein sequence ID" value="ENSCMIP00000017273.1"/>
    <property type="gene ID" value="ENSCMIG00000008253.1"/>
</dbReference>
<evidence type="ECO:0000256" key="7">
    <source>
        <dbReference type="ARBA" id="ARBA00023180"/>
    </source>
</evidence>
<proteinExistence type="predicted"/>
<evidence type="ECO:0000259" key="10">
    <source>
        <dbReference type="SMART" id="SM00210"/>
    </source>
</evidence>
<dbReference type="InterPro" id="IPR048287">
    <property type="entry name" value="TSPN-like_N"/>
</dbReference>
<dbReference type="GO" id="GO:0005581">
    <property type="term" value="C:collagen trimer"/>
    <property type="evidence" value="ECO:0007669"/>
    <property type="project" value="UniProtKB-KW"/>
</dbReference>
<feature type="domain" description="Thrombospondin-like N-terminal" evidence="10">
    <location>
        <begin position="73"/>
        <end position="228"/>
    </location>
</feature>
<keyword evidence="2" id="KW-0964">Secreted</keyword>
<evidence type="ECO:0000256" key="9">
    <source>
        <dbReference type="SAM" id="SignalP"/>
    </source>
</evidence>
<dbReference type="OMA" id="ANCGGVQ"/>
<feature type="region of interest" description="Disordered" evidence="8">
    <location>
        <begin position="251"/>
        <end position="282"/>
    </location>
</feature>
<evidence type="ECO:0000256" key="2">
    <source>
        <dbReference type="ARBA" id="ARBA00022525"/>
    </source>
</evidence>
<dbReference type="STRING" id="7868.ENSCMIP00000017273"/>
<reference evidence="12" key="1">
    <citation type="journal article" date="2006" name="Science">
        <title>Ancient noncoding elements conserved in the human genome.</title>
        <authorList>
            <person name="Venkatesh B."/>
            <person name="Kirkness E.F."/>
            <person name="Loh Y.H."/>
            <person name="Halpern A.L."/>
            <person name="Lee A.P."/>
            <person name="Johnson J."/>
            <person name="Dandona N."/>
            <person name="Viswanathan L.D."/>
            <person name="Tay A."/>
            <person name="Venter J.C."/>
            <person name="Strausberg R.L."/>
            <person name="Brenner S."/>
        </authorList>
    </citation>
    <scope>NUCLEOTIDE SEQUENCE [LARGE SCALE GENOMIC DNA]</scope>
</reference>
<feature type="region of interest" description="Disordered" evidence="8">
    <location>
        <begin position="370"/>
        <end position="400"/>
    </location>
</feature>
<keyword evidence="6" id="KW-0176">Collagen</keyword>
<reference evidence="11" key="5">
    <citation type="submission" date="2025-09" db="UniProtKB">
        <authorList>
            <consortium name="Ensembl"/>
        </authorList>
    </citation>
    <scope>IDENTIFICATION</scope>
</reference>
<dbReference type="Proteomes" id="UP000314986">
    <property type="component" value="Unassembled WGS sequence"/>
</dbReference>
<dbReference type="InterPro" id="IPR013320">
    <property type="entry name" value="ConA-like_dom_sf"/>
</dbReference>
<keyword evidence="12" id="KW-1185">Reference proteome</keyword>
<dbReference type="InParanoid" id="A0A4W3HJN1"/>
<dbReference type="FunFam" id="2.60.120.200:FF:000085">
    <property type="entry name" value="collagen alpha-1(XXVII) chain isoform X1"/>
    <property type="match status" value="1"/>
</dbReference>
<dbReference type="GeneTree" id="ENSGT00940000167622"/>
<evidence type="ECO:0000256" key="3">
    <source>
        <dbReference type="ARBA" id="ARBA00022530"/>
    </source>
</evidence>
<dbReference type="Pfam" id="PF02210">
    <property type="entry name" value="Laminin_G_2"/>
    <property type="match status" value="1"/>
</dbReference>
<reference evidence="12" key="2">
    <citation type="journal article" date="2007" name="PLoS Biol.">
        <title>Survey sequencing and comparative analysis of the elephant shark (Callorhinchus milii) genome.</title>
        <authorList>
            <person name="Venkatesh B."/>
            <person name="Kirkness E.F."/>
            <person name="Loh Y.H."/>
            <person name="Halpern A.L."/>
            <person name="Lee A.P."/>
            <person name="Johnson J."/>
            <person name="Dandona N."/>
            <person name="Viswanathan L.D."/>
            <person name="Tay A."/>
            <person name="Venter J.C."/>
            <person name="Strausberg R.L."/>
            <person name="Brenner S."/>
        </authorList>
    </citation>
    <scope>NUCLEOTIDE SEQUENCE [LARGE SCALE GENOMIC DNA]</scope>
</reference>
<keyword evidence="5" id="KW-0677">Repeat</keyword>
<evidence type="ECO:0000256" key="1">
    <source>
        <dbReference type="ARBA" id="ARBA00004498"/>
    </source>
</evidence>
<evidence type="ECO:0000256" key="8">
    <source>
        <dbReference type="SAM" id="MobiDB-lite"/>
    </source>
</evidence>
<feature type="chain" id="PRO_5021280864" description="Thrombospondin-like N-terminal domain-containing protein" evidence="9">
    <location>
        <begin position="38"/>
        <end position="516"/>
    </location>
</feature>
<feature type="compositionally biased region" description="Basic and acidic residues" evidence="8">
    <location>
        <begin position="381"/>
        <end position="400"/>
    </location>
</feature>
<comment type="subcellular location">
    <subcellularLocation>
        <location evidence="1">Secreted</location>
        <location evidence="1">Extracellular space</location>
        <location evidence="1">Extracellular matrix</location>
    </subcellularLocation>
</comment>
<dbReference type="SMART" id="SM00210">
    <property type="entry name" value="TSPN"/>
    <property type="match status" value="1"/>
</dbReference>
<feature type="region of interest" description="Disordered" evidence="8">
    <location>
        <begin position="313"/>
        <end position="341"/>
    </location>
</feature>
<keyword evidence="7" id="KW-0325">Glycoprotein</keyword>
<keyword evidence="4 9" id="KW-0732">Signal</keyword>
<dbReference type="Gene3D" id="2.60.120.200">
    <property type="match status" value="1"/>
</dbReference>
<dbReference type="InterPro" id="IPR001791">
    <property type="entry name" value="Laminin_G"/>
</dbReference>
<keyword evidence="3" id="KW-0272">Extracellular matrix</keyword>
<evidence type="ECO:0000256" key="4">
    <source>
        <dbReference type="ARBA" id="ARBA00022729"/>
    </source>
</evidence>
<name>A0A4W3HJN1_CALMI</name>
<sequence>MHLGAQRTRSGIISPPVKTNSLLFLLTVCLTAGIAQGHSQGIDILQRLGFTENNGQRLSSSPTQPWPSLSLPQGVLMTELGIMLSSEAHIETQAESIVPLDIGSEFTIIASLRSHRVNNAFLFSIRNKNRIQFGVQILPRKLVVYIAEKPSVYFDYNAHDGQWHSFAIEIKGKTASFSADCGKKHFSKELLKKPQKFVSNSKLVLGRMNFKSAPFEGVICQLDIYPNAQASTNYCNYVKKQCRRADTYRSQSPSLTTASYKDTSSRSQLTSSPFSEGTQPTSSSLISLYVNPEEQQKIQDTTMYLNQSLTSTTEPNAVTSSPEPRISFTSAPTTTLPTPNITDPMQLHQTLNTDIESRVVGAVTGQPNVSFNLGNAEESPVEQKTKENQSDNATEGDRGGKLLSVVRELPPLTSLVKQSKITESLNKRNQSGIIKQKSDELMEIQMINATLYRSSQETSSKNQFDLWDENIHSNEDTEHNMEKPYDIDIESYDYDYEDFTDLFDYEDLKGSKGEPG</sequence>
<dbReference type="SUPFAM" id="SSF49899">
    <property type="entry name" value="Concanavalin A-like lectins/glucanases"/>
    <property type="match status" value="1"/>
</dbReference>
<evidence type="ECO:0000313" key="12">
    <source>
        <dbReference type="Proteomes" id="UP000314986"/>
    </source>
</evidence>
<evidence type="ECO:0000256" key="5">
    <source>
        <dbReference type="ARBA" id="ARBA00022737"/>
    </source>
</evidence>
<evidence type="ECO:0000313" key="11">
    <source>
        <dbReference type="Ensembl" id="ENSCMIP00000017273.1"/>
    </source>
</evidence>
<reference evidence="11" key="4">
    <citation type="submission" date="2025-08" db="UniProtKB">
        <authorList>
            <consortium name="Ensembl"/>
        </authorList>
    </citation>
    <scope>IDENTIFICATION</scope>
</reference>
<protein>
    <recommendedName>
        <fullName evidence="10">Thrombospondin-like N-terminal domain-containing protein</fullName>
    </recommendedName>
</protein>
<accession>A0A4W3HJN1</accession>
<feature type="signal peptide" evidence="9">
    <location>
        <begin position="1"/>
        <end position="37"/>
    </location>
</feature>